<dbReference type="AlphaFoldDB" id="A0AA39Y1K5"/>
<reference evidence="3" key="1">
    <citation type="submission" date="2023-06" db="EMBL/GenBank/DDBJ databases">
        <title>Genome-scale phylogeny and comparative genomics of the fungal order Sordariales.</title>
        <authorList>
            <consortium name="Lawrence Berkeley National Laboratory"/>
            <person name="Hensen N."/>
            <person name="Bonometti L."/>
            <person name="Westerberg I."/>
            <person name="Brannstrom I.O."/>
            <person name="Guillou S."/>
            <person name="Cros-Aarteil S."/>
            <person name="Calhoun S."/>
            <person name="Haridas S."/>
            <person name="Kuo A."/>
            <person name="Mondo S."/>
            <person name="Pangilinan J."/>
            <person name="Riley R."/>
            <person name="Labutti K."/>
            <person name="Andreopoulos B."/>
            <person name="Lipzen A."/>
            <person name="Chen C."/>
            <person name="Yanf M."/>
            <person name="Daum C."/>
            <person name="Ng V."/>
            <person name="Clum A."/>
            <person name="Steindorff A."/>
            <person name="Ohm R."/>
            <person name="Martin F."/>
            <person name="Silar P."/>
            <person name="Natvig D."/>
            <person name="Lalanne C."/>
            <person name="Gautier V."/>
            <person name="Ament-Velasquez S.L."/>
            <person name="Kruys A."/>
            <person name="Hutchinson M.I."/>
            <person name="Powell A.J."/>
            <person name="Barry K."/>
            <person name="Miller A.N."/>
            <person name="Grigoriev I.V."/>
            <person name="Debuchy R."/>
            <person name="Gladieux P."/>
            <person name="Thoren M.H."/>
            <person name="Johannesson H."/>
        </authorList>
    </citation>
    <scope>NUCLEOTIDE SEQUENCE</scope>
    <source>
        <strain evidence="3">SMH2532-1</strain>
    </source>
</reference>
<sequence length="716" mass="78184">MHFPLQENTPATSGQAQPCDMASDDGASSTGKPEHAPLGLEGRRVSRSRLQRLGIANSIMVSFGFVISILFSVFVVFVWSFSPGINSRQDDKQPTLWRRIVLSDWLAASITLSSAILRTCLGMQAAVATSVIAADSLERSIVPLRLAPLALSISASGWNSLWSSLDFGWQMAKSASVPGCLLIVLLLTSIASQFTSTLLVADLGTGVLLEDPRREMVAYGVTESDQAVLGDGWTLAGDFPRFAEWSDPPASKEGWVTDTGPSLRAILPFNTAAERSALNTYKGFATVIDTRFSCMAPGNASMYLQATRAQELNGTITAEIPAYGNFSIDGWPIDKPREYQLNLDLRLALGPESPSKGEEAAEWTLLLYMPTTFENVILDSPMGRPSRRAEFIVLNVTGTYDSWNDAANYFGWLDDMRGWSSDKVVIPWRYISHTSGISIGMSLCFGSYGDLATLVDIRDGALSSEPKPVWDPAERQFNQTDTEMLHVGAFYGRSLQDRGVLSLQQSENWAKDSRRTRHVATDSIYHNKSKPLLLCTYCQGWEDSRRDRMLTTPRIHPILVGTVQSILKSTGSLPLAMQTLWTVAAQRSWYNVASRFEVSGHAAFSVFGEATMPRGRIGLAVVLGIIAVHNIAVAIVLALFLVSGRHSRSTVGNLWQGFGQMAVGDVGDLAIRSSEALDKEVMAHLKIAGDWDSHVGLLHGPDGGIQLRKKPPHLKS</sequence>
<dbReference type="Proteomes" id="UP001174936">
    <property type="component" value="Unassembled WGS sequence"/>
</dbReference>
<gene>
    <name evidence="3" type="ORF">B0T16DRAFT_460378</name>
</gene>
<evidence type="ECO:0000256" key="1">
    <source>
        <dbReference type="SAM" id="MobiDB-lite"/>
    </source>
</evidence>
<proteinExistence type="predicted"/>
<keyword evidence="2" id="KW-0812">Transmembrane</keyword>
<evidence type="ECO:0000313" key="3">
    <source>
        <dbReference type="EMBL" id="KAK0644308.1"/>
    </source>
</evidence>
<dbReference type="EMBL" id="JAULSV010000005">
    <property type="protein sequence ID" value="KAK0644308.1"/>
    <property type="molecule type" value="Genomic_DNA"/>
</dbReference>
<protein>
    <submittedName>
        <fullName evidence="3">Uncharacterized protein</fullName>
    </submittedName>
</protein>
<feature type="compositionally biased region" description="Polar residues" evidence="1">
    <location>
        <begin position="1"/>
        <end position="16"/>
    </location>
</feature>
<evidence type="ECO:0000313" key="4">
    <source>
        <dbReference type="Proteomes" id="UP001174936"/>
    </source>
</evidence>
<feature type="region of interest" description="Disordered" evidence="1">
    <location>
        <begin position="1"/>
        <end position="41"/>
    </location>
</feature>
<feature type="transmembrane region" description="Helical" evidence="2">
    <location>
        <begin position="53"/>
        <end position="80"/>
    </location>
</feature>
<organism evidence="3 4">
    <name type="scientific">Cercophora newfieldiana</name>
    <dbReference type="NCBI Taxonomy" id="92897"/>
    <lineage>
        <taxon>Eukaryota</taxon>
        <taxon>Fungi</taxon>
        <taxon>Dikarya</taxon>
        <taxon>Ascomycota</taxon>
        <taxon>Pezizomycotina</taxon>
        <taxon>Sordariomycetes</taxon>
        <taxon>Sordariomycetidae</taxon>
        <taxon>Sordariales</taxon>
        <taxon>Lasiosphaeriaceae</taxon>
        <taxon>Cercophora</taxon>
    </lineage>
</organism>
<keyword evidence="2" id="KW-1133">Transmembrane helix</keyword>
<keyword evidence="4" id="KW-1185">Reference proteome</keyword>
<comment type="caution">
    <text evidence="3">The sequence shown here is derived from an EMBL/GenBank/DDBJ whole genome shotgun (WGS) entry which is preliminary data.</text>
</comment>
<keyword evidence="2" id="KW-0472">Membrane</keyword>
<feature type="transmembrane region" description="Helical" evidence="2">
    <location>
        <begin position="617"/>
        <end position="642"/>
    </location>
</feature>
<accession>A0AA39Y1K5</accession>
<evidence type="ECO:0000256" key="2">
    <source>
        <dbReference type="SAM" id="Phobius"/>
    </source>
</evidence>
<name>A0AA39Y1K5_9PEZI</name>